<keyword evidence="1" id="KW-0472">Membrane</keyword>
<feature type="transmembrane region" description="Helical" evidence="1">
    <location>
        <begin position="167"/>
        <end position="191"/>
    </location>
</feature>
<feature type="transmembrane region" description="Helical" evidence="1">
    <location>
        <begin position="329"/>
        <end position="347"/>
    </location>
</feature>
<evidence type="ECO:0000313" key="3">
    <source>
        <dbReference type="EMBL" id="EYC37611.1"/>
    </source>
</evidence>
<feature type="transmembrane region" description="Helical" evidence="1">
    <location>
        <begin position="280"/>
        <end position="297"/>
    </location>
</feature>
<sequence length="461" mass="52710">MISGVCYSAIPILQVAVAYNRMIALFFPLFYGRLCTRKWAKVVIGFGLSYGILLGVHDLIAKCRFVYIPVDLSWVYQGCPRKVLEIKFIYPVLLCAGISLGINVIVATRLVIETTKNGTYGSERRRNVRLFWQGFAQELFFANDLIWQDFISSLISTRIWWFLSNTLMWELAHVGLIGSMINIHNVLIFCYTKCHHNSYGYFSIARGICNIVNLLLFVVYAAPDTIFRLLPDGDNVGRNLGLIAGVAYAAIPILQLGTAYNRFIAIFLPLRYNRLCTTQWTLIMICGGLAYGVAISIDDIAENCRFVFVRSEFSWVYVNCSMTVQSYKLIYPVLIISGLTLLTNLVTAAKLFIERFGGRKSCEKNSKLFWQSFIQELFFANDLIWQNYLSSLVESTFWLFLSRTLMWELAHTFDGLVMIAFDRSLRKSLKEIFNTNSTHVERAVTISKPTHDHHVVVHLEE</sequence>
<evidence type="ECO:0000313" key="4">
    <source>
        <dbReference type="Proteomes" id="UP000024635"/>
    </source>
</evidence>
<proteinExistence type="predicted"/>
<dbReference type="Pfam" id="PF10328">
    <property type="entry name" value="7TM_GPCR_Srx"/>
    <property type="match status" value="1"/>
</dbReference>
<evidence type="ECO:0000259" key="2">
    <source>
        <dbReference type="Pfam" id="PF10328"/>
    </source>
</evidence>
<feature type="transmembrane region" description="Helical" evidence="1">
    <location>
        <begin position="88"/>
        <end position="110"/>
    </location>
</feature>
<feature type="transmembrane region" description="Helical" evidence="1">
    <location>
        <begin position="242"/>
        <end position="268"/>
    </location>
</feature>
<reference evidence="4" key="1">
    <citation type="journal article" date="2015" name="Nat. Genet.">
        <title>The genome and transcriptome of the zoonotic hookworm Ancylostoma ceylanicum identify infection-specific gene families.</title>
        <authorList>
            <person name="Schwarz E.M."/>
            <person name="Hu Y."/>
            <person name="Antoshechkin I."/>
            <person name="Miller M.M."/>
            <person name="Sternberg P.W."/>
            <person name="Aroian R.V."/>
        </authorList>
    </citation>
    <scope>NUCLEOTIDE SEQUENCE</scope>
    <source>
        <strain evidence="4">HY135</strain>
    </source>
</reference>
<dbReference type="EMBL" id="JARK01000376">
    <property type="protein sequence ID" value="EYC37611.1"/>
    <property type="molecule type" value="Genomic_DNA"/>
</dbReference>
<protein>
    <recommendedName>
        <fullName evidence="2">7TM GPCR serpentine receptor class x (Srx) domain-containing protein</fullName>
    </recommendedName>
</protein>
<keyword evidence="4" id="KW-1185">Reference proteome</keyword>
<dbReference type="AlphaFoldDB" id="A0A016WDE6"/>
<dbReference type="PANTHER" id="PTHR23013:SF27">
    <property type="entry name" value="G-PROTEIN COUPLED RECEPTORS FAMILY 1 PROFILE DOMAIN-CONTAINING PROTEIN"/>
    <property type="match status" value="1"/>
</dbReference>
<organism evidence="3 4">
    <name type="scientific">Ancylostoma ceylanicum</name>
    <dbReference type="NCBI Taxonomy" id="53326"/>
    <lineage>
        <taxon>Eukaryota</taxon>
        <taxon>Metazoa</taxon>
        <taxon>Ecdysozoa</taxon>
        <taxon>Nematoda</taxon>
        <taxon>Chromadorea</taxon>
        <taxon>Rhabditida</taxon>
        <taxon>Rhabditina</taxon>
        <taxon>Rhabditomorpha</taxon>
        <taxon>Strongyloidea</taxon>
        <taxon>Ancylostomatidae</taxon>
        <taxon>Ancylostomatinae</taxon>
        <taxon>Ancylostoma</taxon>
    </lineage>
</organism>
<dbReference type="SUPFAM" id="SSF81321">
    <property type="entry name" value="Family A G protein-coupled receptor-like"/>
    <property type="match status" value="2"/>
</dbReference>
<feature type="transmembrane region" description="Helical" evidence="1">
    <location>
        <begin position="130"/>
        <end position="147"/>
    </location>
</feature>
<evidence type="ECO:0000256" key="1">
    <source>
        <dbReference type="SAM" id="Phobius"/>
    </source>
</evidence>
<gene>
    <name evidence="3" type="primary">Acey_s0776.g2260</name>
    <name evidence="3" type="ORF">Y032_0776g2260</name>
</gene>
<comment type="caution">
    <text evidence="3">The sequence shown here is derived from an EMBL/GenBank/DDBJ whole genome shotgun (WGS) entry which is preliminary data.</text>
</comment>
<dbReference type="Gene3D" id="1.20.1070.10">
    <property type="entry name" value="Rhodopsin 7-helix transmembrane proteins"/>
    <property type="match status" value="2"/>
</dbReference>
<dbReference type="PANTHER" id="PTHR23013">
    <property type="entry name" value="SERPENTINE RECEPTOR"/>
    <property type="match status" value="1"/>
</dbReference>
<dbReference type="OrthoDB" id="5825164at2759"/>
<name>A0A016WDE6_9BILA</name>
<feature type="transmembrane region" description="Helical" evidence="1">
    <location>
        <begin position="43"/>
        <end position="68"/>
    </location>
</feature>
<feature type="domain" description="7TM GPCR serpentine receptor class x (Srx)" evidence="2">
    <location>
        <begin position="174"/>
        <end position="421"/>
    </location>
</feature>
<dbReference type="Proteomes" id="UP000024635">
    <property type="component" value="Unassembled WGS sequence"/>
</dbReference>
<dbReference type="InterPro" id="IPR019430">
    <property type="entry name" value="7TM_GPCR_serpentine_rcpt_Srx"/>
</dbReference>
<feature type="transmembrane region" description="Helical" evidence="1">
    <location>
        <begin position="203"/>
        <end position="222"/>
    </location>
</feature>
<keyword evidence="1" id="KW-0812">Transmembrane</keyword>
<keyword evidence="1" id="KW-1133">Transmembrane helix</keyword>
<feature type="transmembrane region" description="Helical" evidence="1">
    <location>
        <begin position="12"/>
        <end position="31"/>
    </location>
</feature>
<accession>A0A016WDE6</accession>